<evidence type="ECO:0000256" key="1">
    <source>
        <dbReference type="SAM" id="MobiDB-lite"/>
    </source>
</evidence>
<dbReference type="EMBL" id="JAURUE010000001">
    <property type="protein sequence ID" value="MDP9611687.1"/>
    <property type="molecule type" value="Genomic_DNA"/>
</dbReference>
<feature type="region of interest" description="Disordered" evidence="1">
    <location>
        <begin position="174"/>
        <end position="198"/>
    </location>
</feature>
<reference evidence="2 3" key="1">
    <citation type="submission" date="2023-07" db="EMBL/GenBank/DDBJ databases">
        <title>Sequencing the genomes of 1000 actinobacteria strains.</title>
        <authorList>
            <person name="Klenk H.-P."/>
        </authorList>
    </citation>
    <scope>NUCLEOTIDE SEQUENCE [LARGE SCALE GENOMIC DNA]</scope>
    <source>
        <strain evidence="2 3">DSM 41600</strain>
    </source>
</reference>
<keyword evidence="3" id="KW-1185">Reference proteome</keyword>
<comment type="caution">
    <text evidence="2">The sequence shown here is derived from an EMBL/GenBank/DDBJ whole genome shotgun (WGS) entry which is preliminary data.</text>
</comment>
<feature type="compositionally biased region" description="Polar residues" evidence="1">
    <location>
        <begin position="182"/>
        <end position="191"/>
    </location>
</feature>
<gene>
    <name evidence="2" type="ORF">JOF35_003964</name>
</gene>
<proteinExistence type="predicted"/>
<sequence length="198" mass="22221">MKTRALPWTPPPAVDVEALPVGKWWDAVRAPAILGERALKTLGDETGAVIQDMYGTLYWLVAVRSIERNWQLRGVRLLTELADERTYLGVPPVSWTTGPDAHWRVPLGPDRYLTRPWRLREALAEADRAEYGLMPEGRQLCYRCQLPTDEPLPVDVEAHTNGVGEITYACPTHAPLHPTGQRPRTLTSASATEHEGRR</sequence>
<name>A0ABT9KTB1_9ACTN</name>
<accession>A0ABT9KTB1</accession>
<evidence type="ECO:0000313" key="3">
    <source>
        <dbReference type="Proteomes" id="UP001234880"/>
    </source>
</evidence>
<organism evidence="2 3">
    <name type="scientific">Streptomyces demainii</name>
    <dbReference type="NCBI Taxonomy" id="588122"/>
    <lineage>
        <taxon>Bacteria</taxon>
        <taxon>Bacillati</taxon>
        <taxon>Actinomycetota</taxon>
        <taxon>Actinomycetes</taxon>
        <taxon>Kitasatosporales</taxon>
        <taxon>Streptomycetaceae</taxon>
        <taxon>Streptomyces</taxon>
    </lineage>
</organism>
<evidence type="ECO:0000313" key="2">
    <source>
        <dbReference type="EMBL" id="MDP9611687.1"/>
    </source>
</evidence>
<protein>
    <submittedName>
        <fullName evidence="2">Uncharacterized protein</fullName>
    </submittedName>
</protein>
<dbReference type="RefSeq" id="WP_079150339.1">
    <property type="nucleotide sequence ID" value="NZ_JAURUE010000001.1"/>
</dbReference>
<dbReference type="Proteomes" id="UP001234880">
    <property type="component" value="Unassembled WGS sequence"/>
</dbReference>